<comment type="similarity">
    <text evidence="4 14">Belongs to the BRE1 family.</text>
</comment>
<feature type="region of interest" description="Disordered" evidence="16">
    <location>
        <begin position="1"/>
        <end position="28"/>
    </location>
</feature>
<evidence type="ECO:0000256" key="16">
    <source>
        <dbReference type="SAM" id="MobiDB-lite"/>
    </source>
</evidence>
<dbReference type="PROSITE" id="PS50885">
    <property type="entry name" value="HAMP"/>
    <property type="match status" value="1"/>
</dbReference>
<dbReference type="InterPro" id="IPR013083">
    <property type="entry name" value="Znf_RING/FYVE/PHD"/>
</dbReference>
<feature type="coiled-coil region" evidence="15">
    <location>
        <begin position="156"/>
        <end position="183"/>
    </location>
</feature>
<dbReference type="OrthoDB" id="10266039at2759"/>
<dbReference type="GO" id="GO:0007165">
    <property type="term" value="P:signal transduction"/>
    <property type="evidence" value="ECO:0007669"/>
    <property type="project" value="InterPro"/>
</dbReference>
<keyword evidence="11 14" id="KW-0175">Coiled coil</keyword>
<sequence length="931" mass="107425">MSKRSSPISDNSSDSVADGDLQESFPPDAKRQKLVEFEPVRICSISSVKDIEARTMVCQNYKLKQSLKHRDRLLESMRKDVDQYRKRQNQDDSMLCIINRCWNRFDDDVRLLLQRFDADASTEDESRRDSSAVKNFLLLLSQWEFEEIEPKMLQRVEFSRRALKKLIQAFERLNQRNKRLTDMITGKIEIPHDGSSDEDNGFRIEQIPEEVRQRTAELTDENRKTQKINMHLQSENHKLSMKLEAQDELNQSLTTKNEELMNNIEELQFQLDKSTNKEIKLESRLYDVAKQLEGAKFSASTASATASSSTESTTSNGVTAVITASPDALKKIEDLTKDLEAAQKVADNRLKEINSMLEKNKTLAAEVETLRITSKHIDSSVVMDSAEYRLLQTQYGNLLSEMVNLKSNVDFTRSVLQNFREESNKNLDDREKDEQNADERNTEVLCSLEDQMNAARRDYEALRTEFEQNLSGTDHTSPAAKELKAMVTSMKTMNEHLKQEAGRFKRKWKETLSLLAKAHKDLEQERKHKESGLFIDITNEDESSSVAINGSPSGKHSLTNGDSELLGNDEDLDDEPTEDGNPERINVVNKKLRARLTALRAKIDAYTALPHEKRELAEILSKEARYRRESEVAQRHLRKVLARDRREKARFYTEEANRRIKYLEEQAERLKKDAASAKNEEVGLMDEMESIGHAFETMQEQNQKLIDQLKERDDANLKLMSEQIRGTQSVKKLKEESEMLSNHTTALQHQLGAQGLLTEKVEEREKMLIQAKKELEAQISMHSQAMEASRRKTAELSQQCGDRQVQLEKVNSQLSDLQGAISKKMAMIEQDAYKMHRLEEDKNALKRKLDHRRKMEKADNIEEALLEEIKEMKDAMKCPSCKVKQKDAILTKCFHVFCMDCLKTRYETRRRKCPKCNAAFGANDYRRVYIA</sequence>
<feature type="coiled-coil region" evidence="15">
    <location>
        <begin position="480"/>
        <end position="525"/>
    </location>
</feature>
<dbReference type="Pfam" id="PF00097">
    <property type="entry name" value="zf-C3HC4"/>
    <property type="match status" value="1"/>
</dbReference>
<evidence type="ECO:0000256" key="5">
    <source>
        <dbReference type="ARBA" id="ARBA00022679"/>
    </source>
</evidence>
<feature type="compositionally biased region" description="Acidic residues" evidence="16">
    <location>
        <begin position="567"/>
        <end position="580"/>
    </location>
</feature>
<proteinExistence type="inferred from homology"/>
<dbReference type="AlphaFoldDB" id="A0A4U5MEV9"/>
<reference evidence="19 20" key="1">
    <citation type="journal article" date="2015" name="Genome Biol.">
        <title>Comparative genomics of Steinernema reveals deeply conserved gene regulatory networks.</title>
        <authorList>
            <person name="Dillman A.R."/>
            <person name="Macchietto M."/>
            <person name="Porter C.F."/>
            <person name="Rogers A."/>
            <person name="Williams B."/>
            <person name="Antoshechkin I."/>
            <person name="Lee M.M."/>
            <person name="Goodwin Z."/>
            <person name="Lu X."/>
            <person name="Lewis E.E."/>
            <person name="Goodrich-Blair H."/>
            <person name="Stock S.P."/>
            <person name="Adams B.J."/>
            <person name="Sternberg P.W."/>
            <person name="Mortazavi A."/>
        </authorList>
    </citation>
    <scope>NUCLEOTIDE SEQUENCE [LARGE SCALE GENOMIC DNA]</scope>
    <source>
        <strain evidence="19 20">ALL</strain>
    </source>
</reference>
<evidence type="ECO:0000256" key="8">
    <source>
        <dbReference type="ARBA" id="ARBA00022786"/>
    </source>
</evidence>
<dbReference type="GO" id="GO:0006325">
    <property type="term" value="P:chromatin organization"/>
    <property type="evidence" value="ECO:0007669"/>
    <property type="project" value="UniProtKB-KW"/>
</dbReference>
<dbReference type="SUPFAM" id="SSF57850">
    <property type="entry name" value="RING/U-box"/>
    <property type="match status" value="1"/>
</dbReference>
<feature type="compositionally biased region" description="Low complexity" evidence="16">
    <location>
        <begin position="1"/>
        <end position="15"/>
    </location>
</feature>
<dbReference type="InterPro" id="IPR017907">
    <property type="entry name" value="Znf_RING_CS"/>
</dbReference>
<keyword evidence="7 13" id="KW-0863">Zinc-finger</keyword>
<evidence type="ECO:0000256" key="6">
    <source>
        <dbReference type="ARBA" id="ARBA00022723"/>
    </source>
</evidence>
<evidence type="ECO:0000256" key="10">
    <source>
        <dbReference type="ARBA" id="ARBA00022853"/>
    </source>
</evidence>
<comment type="subcellular location">
    <subcellularLocation>
        <location evidence="2 14">Nucleus</location>
    </subcellularLocation>
</comment>
<dbReference type="GO" id="GO:0005634">
    <property type="term" value="C:nucleus"/>
    <property type="evidence" value="ECO:0007669"/>
    <property type="project" value="UniProtKB-SubCell"/>
</dbReference>
<dbReference type="GO" id="GO:0016020">
    <property type="term" value="C:membrane"/>
    <property type="evidence" value="ECO:0007669"/>
    <property type="project" value="InterPro"/>
</dbReference>
<dbReference type="GO" id="GO:0016567">
    <property type="term" value="P:protein ubiquitination"/>
    <property type="evidence" value="ECO:0007669"/>
    <property type="project" value="UniProtKB-UniRule"/>
</dbReference>
<evidence type="ECO:0000256" key="15">
    <source>
        <dbReference type="SAM" id="Coils"/>
    </source>
</evidence>
<evidence type="ECO:0000256" key="3">
    <source>
        <dbReference type="ARBA" id="ARBA00004906"/>
    </source>
</evidence>
<evidence type="ECO:0000256" key="13">
    <source>
        <dbReference type="PROSITE-ProRule" id="PRU00175"/>
    </source>
</evidence>
<dbReference type="EMBL" id="AZBU02000008">
    <property type="protein sequence ID" value="TKR67433.1"/>
    <property type="molecule type" value="Genomic_DNA"/>
</dbReference>
<dbReference type="Proteomes" id="UP000298663">
    <property type="component" value="Unassembled WGS sequence"/>
</dbReference>
<feature type="region of interest" description="Disordered" evidence="16">
    <location>
        <begin position="422"/>
        <end position="441"/>
    </location>
</feature>
<dbReference type="Gene3D" id="3.30.40.10">
    <property type="entry name" value="Zinc/RING finger domain, C3HC4 (zinc finger)"/>
    <property type="match status" value="1"/>
</dbReference>
<dbReference type="Pfam" id="PF26052">
    <property type="entry name" value="BRE1B"/>
    <property type="match status" value="1"/>
</dbReference>
<evidence type="ECO:0000256" key="11">
    <source>
        <dbReference type="ARBA" id="ARBA00023054"/>
    </source>
</evidence>
<dbReference type="EC" id="2.3.2.27" evidence="14"/>
<evidence type="ECO:0000259" key="18">
    <source>
        <dbReference type="PROSITE" id="PS50885"/>
    </source>
</evidence>
<dbReference type="PANTHER" id="PTHR23163">
    <property type="entry name" value="RING FINGER PROTEIN-RELATED"/>
    <property type="match status" value="1"/>
</dbReference>
<evidence type="ECO:0000256" key="12">
    <source>
        <dbReference type="ARBA" id="ARBA00023242"/>
    </source>
</evidence>
<reference evidence="19 20" key="2">
    <citation type="journal article" date="2019" name="G3 (Bethesda)">
        <title>Hybrid Assembly of the Genome of the Entomopathogenic Nematode Steinernema carpocapsae Identifies the X-Chromosome.</title>
        <authorList>
            <person name="Serra L."/>
            <person name="Macchietto M."/>
            <person name="Macias-Munoz A."/>
            <person name="McGill C.J."/>
            <person name="Rodriguez I.M."/>
            <person name="Rodriguez B."/>
            <person name="Murad R."/>
            <person name="Mortazavi A."/>
        </authorList>
    </citation>
    <scope>NUCLEOTIDE SEQUENCE [LARGE SCALE GENOMIC DNA]</scope>
    <source>
        <strain evidence="19 20">ALL</strain>
    </source>
</reference>
<evidence type="ECO:0000256" key="1">
    <source>
        <dbReference type="ARBA" id="ARBA00000900"/>
    </source>
</evidence>
<feature type="domain" description="RING-type" evidence="17">
    <location>
        <begin position="878"/>
        <end position="917"/>
    </location>
</feature>
<dbReference type="GO" id="GO:0061630">
    <property type="term" value="F:ubiquitin protein ligase activity"/>
    <property type="evidence" value="ECO:0007669"/>
    <property type="project" value="UniProtKB-EC"/>
</dbReference>
<keyword evidence="5 14" id="KW-0808">Transferase</keyword>
<dbReference type="InterPro" id="IPR013956">
    <property type="entry name" value="E3_ubiquit_lig_Bre1"/>
</dbReference>
<keyword evidence="6 14" id="KW-0479">Metal-binding</keyword>
<dbReference type="InterPro" id="IPR018957">
    <property type="entry name" value="Znf_C3HC4_RING-type"/>
</dbReference>
<dbReference type="GO" id="GO:0033503">
    <property type="term" value="C:HULC complex"/>
    <property type="evidence" value="ECO:0007669"/>
    <property type="project" value="TreeGrafter"/>
</dbReference>
<dbReference type="InterPro" id="IPR001841">
    <property type="entry name" value="Znf_RING"/>
</dbReference>
<feature type="coiled-coil region" evidence="15">
    <location>
        <begin position="653"/>
        <end position="718"/>
    </location>
</feature>
<evidence type="ECO:0000256" key="4">
    <source>
        <dbReference type="ARBA" id="ARBA00005555"/>
    </source>
</evidence>
<evidence type="ECO:0000256" key="14">
    <source>
        <dbReference type="RuleBase" id="RU365038"/>
    </source>
</evidence>
<dbReference type="PROSITE" id="PS00518">
    <property type="entry name" value="ZF_RING_1"/>
    <property type="match status" value="1"/>
</dbReference>
<gene>
    <name evidence="19" type="ORF">L596_023585</name>
</gene>
<feature type="domain" description="HAMP" evidence="18">
    <location>
        <begin position="654"/>
        <end position="707"/>
    </location>
</feature>
<feature type="compositionally biased region" description="Polar residues" evidence="16">
    <location>
        <begin position="544"/>
        <end position="561"/>
    </location>
</feature>
<dbReference type="InterPro" id="IPR003660">
    <property type="entry name" value="HAMP_dom"/>
</dbReference>
<keyword evidence="20" id="KW-1185">Reference proteome</keyword>
<dbReference type="PANTHER" id="PTHR23163:SF0">
    <property type="entry name" value="E3 UBIQUITIN-PROTEIN LIGASE BRE1"/>
    <property type="match status" value="1"/>
</dbReference>
<feature type="coiled-coil region" evidence="15">
    <location>
        <begin position="243"/>
        <end position="284"/>
    </location>
</feature>
<feature type="coiled-coil region" evidence="15">
    <location>
        <begin position="758"/>
        <end position="792"/>
    </location>
</feature>
<dbReference type="InterPro" id="IPR058642">
    <property type="entry name" value="BRE1A/B-like_dom"/>
</dbReference>
<dbReference type="SMART" id="SM00184">
    <property type="entry name" value="RING"/>
    <property type="match status" value="1"/>
</dbReference>
<keyword evidence="10 14" id="KW-0156">Chromatin regulator</keyword>
<name>A0A4U5MEV9_STECR</name>
<accession>A0A4U5MEV9</accession>
<evidence type="ECO:0000313" key="20">
    <source>
        <dbReference type="Proteomes" id="UP000298663"/>
    </source>
</evidence>
<keyword evidence="8 14" id="KW-0833">Ubl conjugation pathway</keyword>
<comment type="catalytic activity">
    <reaction evidence="1 14">
        <text>S-ubiquitinyl-[E2 ubiquitin-conjugating enzyme]-L-cysteine + [acceptor protein]-L-lysine = [E2 ubiquitin-conjugating enzyme]-L-cysteine + N(6)-ubiquitinyl-[acceptor protein]-L-lysine.</text>
        <dbReference type="EC" id="2.3.2.27"/>
    </reaction>
</comment>
<evidence type="ECO:0000259" key="17">
    <source>
        <dbReference type="PROSITE" id="PS50089"/>
    </source>
</evidence>
<feature type="coiled-coil region" evidence="15">
    <location>
        <begin position="828"/>
        <end position="875"/>
    </location>
</feature>
<organism evidence="19 20">
    <name type="scientific">Steinernema carpocapsae</name>
    <name type="common">Entomopathogenic nematode</name>
    <dbReference type="NCBI Taxonomy" id="34508"/>
    <lineage>
        <taxon>Eukaryota</taxon>
        <taxon>Metazoa</taxon>
        <taxon>Ecdysozoa</taxon>
        <taxon>Nematoda</taxon>
        <taxon>Chromadorea</taxon>
        <taxon>Rhabditida</taxon>
        <taxon>Tylenchina</taxon>
        <taxon>Panagrolaimomorpha</taxon>
        <taxon>Strongyloidoidea</taxon>
        <taxon>Steinernematidae</taxon>
        <taxon>Steinernema</taxon>
    </lineage>
</organism>
<evidence type="ECO:0000256" key="2">
    <source>
        <dbReference type="ARBA" id="ARBA00004123"/>
    </source>
</evidence>
<evidence type="ECO:0000256" key="7">
    <source>
        <dbReference type="ARBA" id="ARBA00022771"/>
    </source>
</evidence>
<keyword evidence="12 14" id="KW-0539">Nucleus</keyword>
<protein>
    <recommendedName>
        <fullName evidence="14">E3 ubiquitin protein ligase</fullName>
        <ecNumber evidence="14">2.3.2.27</ecNumber>
    </recommendedName>
</protein>
<evidence type="ECO:0000256" key="9">
    <source>
        <dbReference type="ARBA" id="ARBA00022833"/>
    </source>
</evidence>
<dbReference type="UniPathway" id="UPA00143"/>
<evidence type="ECO:0000313" key="19">
    <source>
        <dbReference type="EMBL" id="TKR67433.1"/>
    </source>
</evidence>
<keyword evidence="9 14" id="KW-0862">Zinc</keyword>
<comment type="pathway">
    <text evidence="3 14">Protein modification; protein ubiquitination.</text>
</comment>
<dbReference type="GO" id="GO:0008270">
    <property type="term" value="F:zinc ion binding"/>
    <property type="evidence" value="ECO:0007669"/>
    <property type="project" value="UniProtKB-KW"/>
</dbReference>
<comment type="caution">
    <text evidence="19">The sequence shown here is derived from an EMBL/GenBank/DDBJ whole genome shotgun (WGS) entry which is preliminary data.</text>
</comment>
<dbReference type="PROSITE" id="PS50089">
    <property type="entry name" value="ZF_RING_2"/>
    <property type="match status" value="1"/>
</dbReference>
<dbReference type="STRING" id="34508.A0A4U5MEV9"/>
<feature type="region of interest" description="Disordered" evidence="16">
    <location>
        <begin position="544"/>
        <end position="582"/>
    </location>
</feature>